<dbReference type="EMBL" id="CAIJDP010000077">
    <property type="protein sequence ID" value="CAD0006154.1"/>
    <property type="molecule type" value="Genomic_DNA"/>
</dbReference>
<protein>
    <recommendedName>
        <fullName evidence="3">HNH endonuclease</fullName>
    </recommendedName>
</protein>
<reference evidence="1 2" key="1">
    <citation type="submission" date="2020-06" db="EMBL/GenBank/DDBJ databases">
        <authorList>
            <person name="Criscuolo A."/>
        </authorList>
    </citation>
    <scope>NUCLEOTIDE SEQUENCE [LARGE SCALE GENOMIC DNA]</scope>
    <source>
        <strain evidence="2">CIP 111411</strain>
    </source>
</reference>
<proteinExistence type="predicted"/>
<comment type="caution">
    <text evidence="1">The sequence shown here is derived from an EMBL/GenBank/DDBJ whole genome shotgun (WGS) entry which is preliminary data.</text>
</comment>
<sequence>MRQIKTFSDDRLDNMCSYCGEKPDTRDHVPSKILLDEPFPENLPVVPCCDKCNQSFSLDEEYISCLIECVLNRTTNIENLKREKIKRIFKAKEALHQKIKNAIKEIDGQIYFNVEIERLENVILKLAKGHAKYENSEPMLENPKHLAFKTLHTMEQDEIDRFLANTELTKSPEVGSRAMQNFLIDSNNNVSSHWTIVQPDKYSYCVIANSDKLIVKIIIWNYLVAEIIW</sequence>
<evidence type="ECO:0000313" key="1">
    <source>
        <dbReference type="EMBL" id="CAD0006154.1"/>
    </source>
</evidence>
<keyword evidence="2" id="KW-1185">Reference proteome</keyword>
<organism evidence="1 2">
    <name type="scientific">Flavobacterium salmonis</name>
    <dbReference type="NCBI Taxonomy" id="2654844"/>
    <lineage>
        <taxon>Bacteria</taxon>
        <taxon>Pseudomonadati</taxon>
        <taxon>Bacteroidota</taxon>
        <taxon>Flavobacteriia</taxon>
        <taxon>Flavobacteriales</taxon>
        <taxon>Flavobacteriaceae</taxon>
        <taxon>Flavobacterium</taxon>
    </lineage>
</organism>
<name>A0A6V6Z3Y7_9FLAO</name>
<evidence type="ECO:0000313" key="2">
    <source>
        <dbReference type="Proteomes" id="UP000530060"/>
    </source>
</evidence>
<gene>
    <name evidence="1" type="ORF">FLAT13_03139</name>
</gene>
<dbReference type="Proteomes" id="UP000530060">
    <property type="component" value="Unassembled WGS sequence"/>
</dbReference>
<accession>A0A6V6Z3Y7</accession>
<evidence type="ECO:0008006" key="3">
    <source>
        <dbReference type="Google" id="ProtNLM"/>
    </source>
</evidence>
<dbReference type="AlphaFoldDB" id="A0A6V6Z3Y7"/>